<dbReference type="Proteomes" id="UP000019184">
    <property type="component" value="Unassembled WGS sequence"/>
</dbReference>
<feature type="compositionally biased region" description="Basic and acidic residues" evidence="1">
    <location>
        <begin position="1"/>
        <end position="23"/>
    </location>
</feature>
<evidence type="ECO:0000313" key="2">
    <source>
        <dbReference type="EMBL" id="CDH45612.1"/>
    </source>
</evidence>
<sequence length="99" mass="11367">MKPRFGMRERLGFSQLRENKNGADEDDQQNQDERRPQQGCKAYLIPSLAVKIKKNKPGLIQGVLPLSQLISKLSGKKLRHNATFSSERVHFRMKNAMQC</sequence>
<evidence type="ECO:0000313" key="3">
    <source>
        <dbReference type="Proteomes" id="UP000019184"/>
    </source>
</evidence>
<keyword evidence="3" id="KW-1185">Reference proteome</keyword>
<organism evidence="2 3">
    <name type="scientific">Candidatus Contendobacter odensis Run_B_J11</name>
    <dbReference type="NCBI Taxonomy" id="1400861"/>
    <lineage>
        <taxon>Bacteria</taxon>
        <taxon>Pseudomonadati</taxon>
        <taxon>Pseudomonadota</taxon>
        <taxon>Gammaproteobacteria</taxon>
        <taxon>Candidatus Competibacteraceae</taxon>
        <taxon>Candidatus Contendibacter</taxon>
    </lineage>
</organism>
<gene>
    <name evidence="2" type="ORF">BN874_270005</name>
</gene>
<comment type="caution">
    <text evidence="2">The sequence shown here is derived from an EMBL/GenBank/DDBJ whole genome shotgun (WGS) entry which is preliminary data.</text>
</comment>
<name>A0A7U7GCH3_9GAMM</name>
<dbReference type="AlphaFoldDB" id="A0A7U7GCH3"/>
<accession>A0A7U7GCH3</accession>
<reference evidence="2 3" key="1">
    <citation type="journal article" date="2014" name="ISME J.">
        <title>Candidatus Competibacter-lineage genomes retrieved from metagenomes reveal functional metabolic diversity.</title>
        <authorList>
            <person name="McIlroy S.J."/>
            <person name="Albertsen M."/>
            <person name="Andresen E.K."/>
            <person name="Saunders A.M."/>
            <person name="Kristiansen R."/>
            <person name="Stokholm-Bjerregaard M."/>
            <person name="Nielsen K.L."/>
            <person name="Nielsen P.H."/>
        </authorList>
    </citation>
    <scope>NUCLEOTIDE SEQUENCE [LARGE SCALE GENOMIC DNA]</scope>
    <source>
        <strain evidence="2 3">Run_B_J11</strain>
    </source>
</reference>
<dbReference type="EMBL" id="CBTK010000190">
    <property type="protein sequence ID" value="CDH45612.1"/>
    <property type="molecule type" value="Genomic_DNA"/>
</dbReference>
<evidence type="ECO:0000256" key="1">
    <source>
        <dbReference type="SAM" id="MobiDB-lite"/>
    </source>
</evidence>
<protein>
    <submittedName>
        <fullName evidence="2">Uncharacterized protein</fullName>
    </submittedName>
</protein>
<feature type="region of interest" description="Disordered" evidence="1">
    <location>
        <begin position="1"/>
        <end position="39"/>
    </location>
</feature>
<proteinExistence type="predicted"/>